<feature type="domain" description="AB hydrolase-1" evidence="4">
    <location>
        <begin position="60"/>
        <end position="309"/>
    </location>
</feature>
<comment type="caution">
    <text evidence="5">The sequence shown here is derived from an EMBL/GenBank/DDBJ whole genome shotgun (WGS) entry which is preliminary data.</text>
</comment>
<feature type="signal peptide" evidence="3">
    <location>
        <begin position="1"/>
        <end position="21"/>
    </location>
</feature>
<dbReference type="AlphaFoldDB" id="A0A428UU46"/>
<dbReference type="Gene3D" id="3.40.50.1820">
    <property type="entry name" value="alpha/beta hydrolase"/>
    <property type="match status" value="1"/>
</dbReference>
<dbReference type="PANTHER" id="PTHR43798">
    <property type="entry name" value="MONOACYLGLYCEROL LIPASE"/>
    <property type="match status" value="1"/>
</dbReference>
<dbReference type="InterPro" id="IPR000073">
    <property type="entry name" value="AB_hydrolase_1"/>
</dbReference>
<evidence type="ECO:0000313" key="6">
    <source>
        <dbReference type="Proteomes" id="UP000288429"/>
    </source>
</evidence>
<comment type="similarity">
    <text evidence="1">Belongs to the peptidase S33 family.</text>
</comment>
<evidence type="ECO:0000313" key="5">
    <source>
        <dbReference type="EMBL" id="RSM17808.1"/>
    </source>
</evidence>
<evidence type="ECO:0000256" key="3">
    <source>
        <dbReference type="SAM" id="SignalP"/>
    </source>
</evidence>
<name>A0A428UU46_9HYPO</name>
<dbReference type="GO" id="GO:0016020">
    <property type="term" value="C:membrane"/>
    <property type="evidence" value="ECO:0007669"/>
    <property type="project" value="TreeGrafter"/>
</dbReference>
<evidence type="ECO:0000259" key="4">
    <source>
        <dbReference type="Pfam" id="PF00561"/>
    </source>
</evidence>
<evidence type="ECO:0000256" key="2">
    <source>
        <dbReference type="ARBA" id="ARBA00022801"/>
    </source>
</evidence>
<dbReference type="Pfam" id="PF00561">
    <property type="entry name" value="Abhydrolase_1"/>
    <property type="match status" value="1"/>
</dbReference>
<dbReference type="PANTHER" id="PTHR43798:SF33">
    <property type="entry name" value="HYDROLASE, PUTATIVE (AFU_ORTHOLOGUE AFUA_2G14860)-RELATED"/>
    <property type="match status" value="1"/>
</dbReference>
<dbReference type="InterPro" id="IPR029058">
    <property type="entry name" value="AB_hydrolase_fold"/>
</dbReference>
<dbReference type="InterPro" id="IPR002410">
    <property type="entry name" value="Peptidase_S33"/>
</dbReference>
<feature type="chain" id="PRO_5019455672" description="AB hydrolase-1 domain-containing protein" evidence="3">
    <location>
        <begin position="22"/>
        <end position="326"/>
    </location>
</feature>
<gene>
    <name evidence="5" type="ORF">CDV31_003415</name>
</gene>
<evidence type="ECO:0000256" key="1">
    <source>
        <dbReference type="ARBA" id="ARBA00010088"/>
    </source>
</evidence>
<dbReference type="InterPro" id="IPR050266">
    <property type="entry name" value="AB_hydrolase_sf"/>
</dbReference>
<organism evidence="5 6">
    <name type="scientific">Fusarium ambrosium</name>
    <dbReference type="NCBI Taxonomy" id="131363"/>
    <lineage>
        <taxon>Eukaryota</taxon>
        <taxon>Fungi</taxon>
        <taxon>Dikarya</taxon>
        <taxon>Ascomycota</taxon>
        <taxon>Pezizomycotina</taxon>
        <taxon>Sordariomycetes</taxon>
        <taxon>Hypocreomycetidae</taxon>
        <taxon>Hypocreales</taxon>
        <taxon>Nectriaceae</taxon>
        <taxon>Fusarium</taxon>
        <taxon>Fusarium solani species complex</taxon>
    </lineage>
</organism>
<keyword evidence="3" id="KW-0732">Signal</keyword>
<dbReference type="GO" id="GO:0008233">
    <property type="term" value="F:peptidase activity"/>
    <property type="evidence" value="ECO:0007669"/>
    <property type="project" value="InterPro"/>
</dbReference>
<dbReference type="Proteomes" id="UP000288429">
    <property type="component" value="Unassembled WGS sequence"/>
</dbReference>
<accession>A0A428UU46</accession>
<dbReference type="PRINTS" id="PR00793">
    <property type="entry name" value="PROAMNOPTASE"/>
</dbReference>
<keyword evidence="6" id="KW-1185">Reference proteome</keyword>
<reference evidence="5 6" key="1">
    <citation type="submission" date="2017-06" db="EMBL/GenBank/DDBJ databases">
        <title>Cmopartive genomic analysis of Ambrosia Fusariam Clade fungi.</title>
        <authorList>
            <person name="Stajich J.E."/>
            <person name="Carrillo J."/>
            <person name="Kijimoto T."/>
            <person name="Eskalen A."/>
            <person name="O'Donnell K."/>
            <person name="Kasson M."/>
        </authorList>
    </citation>
    <scope>NUCLEOTIDE SEQUENCE [LARGE SCALE GENOMIC DNA]</scope>
    <source>
        <strain evidence="5 6">NRRL 20438</strain>
    </source>
</reference>
<dbReference type="EMBL" id="NIZV01000029">
    <property type="protein sequence ID" value="RSM17808.1"/>
    <property type="molecule type" value="Genomic_DNA"/>
</dbReference>
<keyword evidence="2" id="KW-0378">Hydrolase</keyword>
<dbReference type="PRINTS" id="PR00111">
    <property type="entry name" value="ABHYDROLASE"/>
</dbReference>
<protein>
    <recommendedName>
        <fullName evidence="4">AB hydrolase-1 domain-containing protein</fullName>
    </recommendedName>
</protein>
<sequence length="326" mass="36100">MFKIHIMQLFSFLKISTQTSSFNSYRTTTPHIMSTTTQVQLSDGAKLHVWLLGSKNKTKPLVIVLHGAPGLSSHTSTESAYKFLAEKFRVLVYDARGSGVSDVKGPFTDERWIADVDELRAWVGAETFILAGYSYGGFLALSYSLAFPNHLAGLILQNTWACGPLGTHRVLASLLTSNRIKPDPARQARLWSGNVRDKEDAEKGLAEIIAIYTPEKDEQSSEPPSFDSFESTGGESHLHWEVHNAAFSFSQPRFDVRNRLGEIKTPTLVVVGSHDVVCPLEEAKDISRGISNSELVVFDHSGHNPAADEPEKFQKVVYGFLEKLGY</sequence>
<dbReference type="GO" id="GO:0006508">
    <property type="term" value="P:proteolysis"/>
    <property type="evidence" value="ECO:0007669"/>
    <property type="project" value="InterPro"/>
</dbReference>
<dbReference type="SUPFAM" id="SSF53474">
    <property type="entry name" value="alpha/beta-Hydrolases"/>
    <property type="match status" value="1"/>
</dbReference>
<proteinExistence type="inferred from homology"/>